<comment type="caution">
    <text evidence="3">The sequence shown here is derived from an EMBL/GenBank/DDBJ whole genome shotgun (WGS) entry which is preliminary data.</text>
</comment>
<proteinExistence type="predicted"/>
<reference evidence="3" key="1">
    <citation type="journal article" date="2021" name="PeerJ">
        <title>Extensive microbial diversity within the chicken gut microbiome revealed by metagenomics and culture.</title>
        <authorList>
            <person name="Gilroy R."/>
            <person name="Ravi A."/>
            <person name="Getino M."/>
            <person name="Pursley I."/>
            <person name="Horton D.L."/>
            <person name="Alikhan N.F."/>
            <person name="Baker D."/>
            <person name="Gharbi K."/>
            <person name="Hall N."/>
            <person name="Watson M."/>
            <person name="Adriaenssens E.M."/>
            <person name="Foster-Nyarko E."/>
            <person name="Jarju S."/>
            <person name="Secka A."/>
            <person name="Antonio M."/>
            <person name="Oren A."/>
            <person name="Chaudhuri R.R."/>
            <person name="La Ragione R."/>
            <person name="Hildebrand F."/>
            <person name="Pallen M.J."/>
        </authorList>
    </citation>
    <scope>NUCLEOTIDE SEQUENCE</scope>
    <source>
        <strain evidence="3">ChiSxjej3B15-24422</strain>
    </source>
</reference>
<gene>
    <name evidence="3" type="ORF">H9831_04430</name>
</gene>
<sequence length="387" mass="43117">MKEDEKKPKPDDAGNAGKIAGQMMKKDTATALLFRNSRENFAELFSRTVFSGTPVLPEELSEQDIKETAFLRIARQGGGTTLVQYRDVAMGLRRERLLAVLGLENQSLPDYAMPFRVLEVDFINYARQIQIIQDRHRSEWKGKDGHLHRPAKVNAGEYLGRFLKTDRIARCVTLVVYWGSEPWDGPMKLSDLFEDGEDPGDSVRLDMKLLDVCRMTDGEICGYTGELRTVFGFCKYAEDKDGLKKFIDGSREHFSNVSETAMDALEELTHSPQLQQIRTPEYQTQEGGYNVCQGIRGMIEDGKQEGRTEGIKIGIEEGRTEGIKIGIAQGKTEGIQIGIAQGEQRKAREIACFLFSTGMSVSKIARAVGSSAAAVREWLDGAESTGK</sequence>
<evidence type="ECO:0000313" key="4">
    <source>
        <dbReference type="Proteomes" id="UP000824007"/>
    </source>
</evidence>
<dbReference type="EMBL" id="DXDD01000056">
    <property type="protein sequence ID" value="HIY59914.1"/>
    <property type="molecule type" value="Genomic_DNA"/>
</dbReference>
<accession>A0A9D1YP29</accession>
<feature type="domain" description="Transposase (putative) YhgA-like" evidence="2">
    <location>
        <begin position="165"/>
        <end position="258"/>
    </location>
</feature>
<dbReference type="InterPro" id="IPR006842">
    <property type="entry name" value="Transposase_31"/>
</dbReference>
<dbReference type="AlphaFoldDB" id="A0A9D1YP29"/>
<reference evidence="3" key="2">
    <citation type="submission" date="2021-04" db="EMBL/GenBank/DDBJ databases">
        <authorList>
            <person name="Gilroy R."/>
        </authorList>
    </citation>
    <scope>NUCLEOTIDE SEQUENCE</scope>
    <source>
        <strain evidence="3">ChiSxjej3B15-24422</strain>
    </source>
</reference>
<dbReference type="Proteomes" id="UP000824007">
    <property type="component" value="Unassembled WGS sequence"/>
</dbReference>
<evidence type="ECO:0000259" key="2">
    <source>
        <dbReference type="Pfam" id="PF04754"/>
    </source>
</evidence>
<dbReference type="Pfam" id="PF04754">
    <property type="entry name" value="Transposase_31"/>
    <property type="match status" value="1"/>
</dbReference>
<name>A0A9D1YP29_9FIRM</name>
<feature type="compositionally biased region" description="Basic and acidic residues" evidence="1">
    <location>
        <begin position="1"/>
        <end position="12"/>
    </location>
</feature>
<organism evidence="3 4">
    <name type="scientific">Candidatus Eisenbergiella pullistercoris</name>
    <dbReference type="NCBI Taxonomy" id="2838555"/>
    <lineage>
        <taxon>Bacteria</taxon>
        <taxon>Bacillati</taxon>
        <taxon>Bacillota</taxon>
        <taxon>Clostridia</taxon>
        <taxon>Lachnospirales</taxon>
        <taxon>Lachnospiraceae</taxon>
        <taxon>Eisenbergiella</taxon>
    </lineage>
</organism>
<evidence type="ECO:0000256" key="1">
    <source>
        <dbReference type="SAM" id="MobiDB-lite"/>
    </source>
</evidence>
<feature type="region of interest" description="Disordered" evidence="1">
    <location>
        <begin position="1"/>
        <end position="21"/>
    </location>
</feature>
<evidence type="ECO:0000313" key="3">
    <source>
        <dbReference type="EMBL" id="HIY59914.1"/>
    </source>
</evidence>
<protein>
    <submittedName>
        <fullName evidence="3">Rpn family recombination-promoting nuclease/putative transposase</fullName>
    </submittedName>
</protein>